<accession>A0A0F9PNA9</accession>
<evidence type="ECO:0000313" key="1">
    <source>
        <dbReference type="EMBL" id="KKN31669.1"/>
    </source>
</evidence>
<sequence length="184" mass="20947">MATRAARVYSSRCQDVDDYIQEGYVALLEAKKQWLKHQNGSFLPYAFVAIARRIRTCAIESTCVCSAPYRVKLLLLKIRARFNSGWSIDELMEQLQITTEERILLRPLLEIPLSMEMFHEIPDSSEIPYNVVEDLLQSNFLSDGEFLLLIDKIQDALDSSDTNAYRKLSVVQSKLTKCGYGGGD</sequence>
<reference evidence="1" key="1">
    <citation type="journal article" date="2015" name="Nature">
        <title>Complex archaea that bridge the gap between prokaryotes and eukaryotes.</title>
        <authorList>
            <person name="Spang A."/>
            <person name="Saw J.H."/>
            <person name="Jorgensen S.L."/>
            <person name="Zaremba-Niedzwiedzka K."/>
            <person name="Martijn J."/>
            <person name="Lind A.E."/>
            <person name="van Eijk R."/>
            <person name="Schleper C."/>
            <person name="Guy L."/>
            <person name="Ettema T.J."/>
        </authorList>
    </citation>
    <scope>NUCLEOTIDE SEQUENCE</scope>
</reference>
<dbReference type="SUPFAM" id="SSF88946">
    <property type="entry name" value="Sigma2 domain of RNA polymerase sigma factors"/>
    <property type="match status" value="1"/>
</dbReference>
<dbReference type="GO" id="GO:0003700">
    <property type="term" value="F:DNA-binding transcription factor activity"/>
    <property type="evidence" value="ECO:0007669"/>
    <property type="project" value="InterPro"/>
</dbReference>
<comment type="caution">
    <text evidence="1">The sequence shown here is derived from an EMBL/GenBank/DDBJ whole genome shotgun (WGS) entry which is preliminary data.</text>
</comment>
<dbReference type="EMBL" id="LAZR01002310">
    <property type="protein sequence ID" value="KKN31669.1"/>
    <property type="molecule type" value="Genomic_DNA"/>
</dbReference>
<organism evidence="1">
    <name type="scientific">marine sediment metagenome</name>
    <dbReference type="NCBI Taxonomy" id="412755"/>
    <lineage>
        <taxon>unclassified sequences</taxon>
        <taxon>metagenomes</taxon>
        <taxon>ecological metagenomes</taxon>
    </lineage>
</organism>
<dbReference type="Gene3D" id="1.10.1740.10">
    <property type="match status" value="1"/>
</dbReference>
<proteinExistence type="predicted"/>
<name>A0A0F9PNA9_9ZZZZ</name>
<dbReference type="GO" id="GO:0006352">
    <property type="term" value="P:DNA-templated transcription initiation"/>
    <property type="evidence" value="ECO:0007669"/>
    <property type="project" value="InterPro"/>
</dbReference>
<dbReference type="AlphaFoldDB" id="A0A0F9PNA9"/>
<dbReference type="InterPro" id="IPR013325">
    <property type="entry name" value="RNA_pol_sigma_r2"/>
</dbReference>
<protein>
    <submittedName>
        <fullName evidence="1">Uncharacterized protein</fullName>
    </submittedName>
</protein>
<gene>
    <name evidence="1" type="ORF">LCGC14_0821610</name>
</gene>